<gene>
    <name evidence="2" type="ORF">EYF80_050280</name>
</gene>
<reference evidence="2 3" key="1">
    <citation type="submission" date="2019-03" db="EMBL/GenBank/DDBJ databases">
        <title>First draft genome of Liparis tanakae, snailfish: a comprehensive survey of snailfish specific genes.</title>
        <authorList>
            <person name="Kim W."/>
            <person name="Song I."/>
            <person name="Jeong J.-H."/>
            <person name="Kim D."/>
            <person name="Kim S."/>
            <person name="Ryu S."/>
            <person name="Song J.Y."/>
            <person name="Lee S.K."/>
        </authorList>
    </citation>
    <scope>NUCLEOTIDE SEQUENCE [LARGE SCALE GENOMIC DNA]</scope>
    <source>
        <tissue evidence="2">Muscle</tissue>
    </source>
</reference>
<sequence length="208" mass="22569">MEHDGALWSTLATPFVETTLSTSLKTTLSTTSSSFRKDHLVYDLVFVSDSLTVCRSSSEDQEHFFTSRSSRSSRSLSSSSRSSSASGRPPPARLTITSRISSTRTTLGMRRDSASQPCWSMIRSNSWPTTAAMSYTSITVRSATFFSRAEPGSSMAGPSRTSSRWTDGPVKVQRNSSAGTLNYRRVARLSALKDTVSVVSPSLTSPGR</sequence>
<name>A0A4Z2FEI9_9TELE</name>
<comment type="caution">
    <text evidence="2">The sequence shown here is derived from an EMBL/GenBank/DDBJ whole genome shotgun (WGS) entry which is preliminary data.</text>
</comment>
<dbReference type="Proteomes" id="UP000314294">
    <property type="component" value="Unassembled WGS sequence"/>
</dbReference>
<evidence type="ECO:0000256" key="1">
    <source>
        <dbReference type="SAM" id="MobiDB-lite"/>
    </source>
</evidence>
<evidence type="ECO:0000313" key="2">
    <source>
        <dbReference type="EMBL" id="TNN39559.1"/>
    </source>
</evidence>
<keyword evidence="3" id="KW-1185">Reference proteome</keyword>
<organism evidence="2 3">
    <name type="scientific">Liparis tanakae</name>
    <name type="common">Tanaka's snailfish</name>
    <dbReference type="NCBI Taxonomy" id="230148"/>
    <lineage>
        <taxon>Eukaryota</taxon>
        <taxon>Metazoa</taxon>
        <taxon>Chordata</taxon>
        <taxon>Craniata</taxon>
        <taxon>Vertebrata</taxon>
        <taxon>Euteleostomi</taxon>
        <taxon>Actinopterygii</taxon>
        <taxon>Neopterygii</taxon>
        <taxon>Teleostei</taxon>
        <taxon>Neoteleostei</taxon>
        <taxon>Acanthomorphata</taxon>
        <taxon>Eupercaria</taxon>
        <taxon>Perciformes</taxon>
        <taxon>Cottioidei</taxon>
        <taxon>Cottales</taxon>
        <taxon>Liparidae</taxon>
        <taxon>Liparis</taxon>
    </lineage>
</organism>
<feature type="region of interest" description="Disordered" evidence="1">
    <location>
        <begin position="64"/>
        <end position="94"/>
    </location>
</feature>
<dbReference type="EMBL" id="SRLO01001270">
    <property type="protein sequence ID" value="TNN39559.1"/>
    <property type="molecule type" value="Genomic_DNA"/>
</dbReference>
<proteinExistence type="predicted"/>
<dbReference type="AlphaFoldDB" id="A0A4Z2FEI9"/>
<accession>A0A4Z2FEI9</accession>
<protein>
    <submittedName>
        <fullName evidence="2">Uncharacterized protein</fullName>
    </submittedName>
</protein>
<dbReference type="OrthoDB" id="10069524at2759"/>
<feature type="region of interest" description="Disordered" evidence="1">
    <location>
        <begin position="149"/>
        <end position="177"/>
    </location>
</feature>
<evidence type="ECO:0000313" key="3">
    <source>
        <dbReference type="Proteomes" id="UP000314294"/>
    </source>
</evidence>
<feature type="compositionally biased region" description="Low complexity" evidence="1">
    <location>
        <begin position="67"/>
        <end position="86"/>
    </location>
</feature>